<feature type="transmembrane region" description="Helical" evidence="9">
    <location>
        <begin position="292"/>
        <end position="313"/>
    </location>
</feature>
<dbReference type="InterPro" id="IPR003593">
    <property type="entry name" value="AAA+_ATPase"/>
</dbReference>
<evidence type="ECO:0000256" key="6">
    <source>
        <dbReference type="ARBA" id="ARBA00022840"/>
    </source>
</evidence>
<feature type="transmembrane region" description="Helical" evidence="9">
    <location>
        <begin position="1194"/>
        <end position="1215"/>
    </location>
</feature>
<proteinExistence type="predicted"/>
<dbReference type="PANTHER" id="PTHR24223">
    <property type="entry name" value="ATP-BINDING CASSETTE SUB-FAMILY C"/>
    <property type="match status" value="1"/>
</dbReference>
<feature type="transmembrane region" description="Helical" evidence="9">
    <location>
        <begin position="263"/>
        <end position="280"/>
    </location>
</feature>
<dbReference type="InterPro" id="IPR036640">
    <property type="entry name" value="ABC1_TM_sf"/>
</dbReference>
<dbReference type="PROSITE" id="PS00211">
    <property type="entry name" value="ABC_TRANSPORTER_1"/>
    <property type="match status" value="1"/>
</dbReference>
<feature type="transmembrane region" description="Helical" evidence="9">
    <location>
        <begin position="1152"/>
        <end position="1174"/>
    </location>
</feature>
<dbReference type="Gene3D" id="1.20.1560.10">
    <property type="entry name" value="ABC transporter type 1, transmembrane domain"/>
    <property type="match status" value="2"/>
</dbReference>
<evidence type="ECO:0000259" key="10">
    <source>
        <dbReference type="PROSITE" id="PS50893"/>
    </source>
</evidence>
<dbReference type="PANTHER" id="PTHR24223:SF353">
    <property type="entry name" value="ABC TRANSPORTER ATP-BINDING PROTEIN_PERMEASE VMR1-RELATED"/>
    <property type="match status" value="1"/>
</dbReference>
<dbReference type="CDD" id="cd18596">
    <property type="entry name" value="ABC_6TM_VMR1_D1_like"/>
    <property type="match status" value="1"/>
</dbReference>
<dbReference type="CDD" id="cd18604">
    <property type="entry name" value="ABC_6TM_VMR1_D2_like"/>
    <property type="match status" value="1"/>
</dbReference>
<evidence type="ECO:0000313" key="12">
    <source>
        <dbReference type="EMBL" id="KAK8001358.1"/>
    </source>
</evidence>
<keyword evidence="3 9" id="KW-0812">Transmembrane</keyword>
<feature type="transmembrane region" description="Helical" evidence="9">
    <location>
        <begin position="531"/>
        <end position="546"/>
    </location>
</feature>
<feature type="transmembrane region" description="Helical" evidence="9">
    <location>
        <begin position="1034"/>
        <end position="1058"/>
    </location>
</feature>
<feature type="transmembrane region" description="Helical" evidence="9">
    <location>
        <begin position="959"/>
        <end position="979"/>
    </location>
</feature>
<keyword evidence="5" id="KW-0547">Nucleotide-binding</keyword>
<feature type="transmembrane region" description="Helical" evidence="9">
    <location>
        <begin position="120"/>
        <end position="138"/>
    </location>
</feature>
<reference evidence="12 13" key="1">
    <citation type="submission" date="2023-01" db="EMBL/GenBank/DDBJ databases">
        <title>Analysis of 21 Apiospora genomes using comparative genomics revels a genus with tremendous synthesis potential of carbohydrate active enzymes and secondary metabolites.</title>
        <authorList>
            <person name="Sorensen T."/>
        </authorList>
    </citation>
    <scope>NUCLEOTIDE SEQUENCE [LARGE SCALE GENOMIC DNA]</scope>
    <source>
        <strain evidence="12 13">CBS 20057</strain>
    </source>
</reference>
<evidence type="ECO:0000256" key="7">
    <source>
        <dbReference type="ARBA" id="ARBA00022989"/>
    </source>
</evidence>
<evidence type="ECO:0000256" key="8">
    <source>
        <dbReference type="ARBA" id="ARBA00023136"/>
    </source>
</evidence>
<feature type="domain" description="ABC transporter" evidence="10">
    <location>
        <begin position="1269"/>
        <end position="1500"/>
    </location>
</feature>
<feature type="transmembrane region" description="Helical" evidence="9">
    <location>
        <begin position="150"/>
        <end position="168"/>
    </location>
</feature>
<evidence type="ECO:0000256" key="4">
    <source>
        <dbReference type="ARBA" id="ARBA00022737"/>
    </source>
</evidence>
<dbReference type="Gene3D" id="3.40.50.300">
    <property type="entry name" value="P-loop containing nucleotide triphosphate hydrolases"/>
    <property type="match status" value="2"/>
</dbReference>
<keyword evidence="4" id="KW-0677">Repeat</keyword>
<evidence type="ECO:0000259" key="11">
    <source>
        <dbReference type="PROSITE" id="PS50929"/>
    </source>
</evidence>
<feature type="domain" description="ABC transporter" evidence="10">
    <location>
        <begin position="609"/>
        <end position="853"/>
    </location>
</feature>
<feature type="domain" description="ABC transmembrane type-1" evidence="11">
    <location>
        <begin position="923"/>
        <end position="1217"/>
    </location>
</feature>
<accession>A0ABR1R6K6</accession>
<keyword evidence="13" id="KW-1185">Reference proteome</keyword>
<feature type="transmembrane region" description="Helical" evidence="9">
    <location>
        <begin position="919"/>
        <end position="939"/>
    </location>
</feature>
<evidence type="ECO:0000256" key="2">
    <source>
        <dbReference type="ARBA" id="ARBA00022448"/>
    </source>
</evidence>
<feature type="transmembrane region" description="Helical" evidence="9">
    <location>
        <begin position="494"/>
        <end position="519"/>
    </location>
</feature>
<dbReference type="InterPro" id="IPR050173">
    <property type="entry name" value="ABC_transporter_C-like"/>
</dbReference>
<dbReference type="CDD" id="cd03244">
    <property type="entry name" value="ABCC_MRP_domain2"/>
    <property type="match status" value="1"/>
</dbReference>
<feature type="transmembrane region" description="Helical" evidence="9">
    <location>
        <begin position="384"/>
        <end position="402"/>
    </location>
</feature>
<feature type="transmembrane region" description="Helical" evidence="9">
    <location>
        <begin position="408"/>
        <end position="428"/>
    </location>
</feature>
<evidence type="ECO:0000256" key="1">
    <source>
        <dbReference type="ARBA" id="ARBA00004370"/>
    </source>
</evidence>
<dbReference type="SUPFAM" id="SSF90123">
    <property type="entry name" value="ABC transporter transmembrane region"/>
    <property type="match status" value="2"/>
</dbReference>
<dbReference type="SMART" id="SM00382">
    <property type="entry name" value="AAA"/>
    <property type="match status" value="2"/>
</dbReference>
<comment type="caution">
    <text evidence="12">The sequence shown here is derived from an EMBL/GenBank/DDBJ whole genome shotgun (WGS) entry which is preliminary data.</text>
</comment>
<dbReference type="Proteomes" id="UP001396898">
    <property type="component" value="Unassembled WGS sequence"/>
</dbReference>
<dbReference type="EMBL" id="JAQQWI010000018">
    <property type="protein sequence ID" value="KAK8001358.1"/>
    <property type="molecule type" value="Genomic_DNA"/>
</dbReference>
<sequence length="1526" mass="165616">MCLLSFMTIAIRYCHDARRRRHITLGSEPEPTSRTPLLPGRVSYVSGQRLPSCVKISRLMKSLEIVVLATIVSTDVARLVYHAHYGSAISLTASVYLLTLASAQCVGHGAAITRLQPHSMALYAVQIVCTAALLPLAFPSHPDQEIMYAYYFIRIWLFIGLFAIHGFAPRTRQPDLQGDGSAPAGPQARASLFSLLGFSWMTGLLLEAFRAGSLDAARLDPLGLAQASAAVVPAYYESSQKVCGAGLLWKIFRFLRRDILQQGLWAVVASMAVFMPPLLIKLVLEHLESDKYASVKTLFVAGLFLSVAVTGLAESQCGWKGNRINAKLRAVLLSQIYRKICKRASVKPRQRSWDLASDAERQDSKHTTTDGTILNMVSGDVDHISVMSGSLFLVWVTFPVQITIGTGLLYRILGWSGILGVVLMVALLPVNVQISKRLAAVQGKLLSATDARIQATDEVLRAIRPIKYYAWEVPFRKRVREKRAAELSKLRSRFVWWSVSMTVFYSLPFLSTLITFFLYTVVGHNRLETSVAFPALATFAVLRLPLNRLADSITFLIQAYKSLVRVEQFLQEPEVVQSGRNPGGASLMTFGFDEATLTWPSRHTSSSIMTAPNTYTVSLESDHGNFALRRLTIEFRQGGLNVVYGPSGSGKSSLLLALLGEMHLEQGQVSMPLTGSSNGWGDMDRLTEPVNPTAYCPHEAWIMNRSIRANILLGMPFNSQRYHEVLEAVALTPDLAAFAGGDQTLAGDGGSRLSGGQKQRVALARALYGPARLVLLDDCLSAVDSRTAHHIFFHAIKSPLMAGRTCILATHHVQLAVPRCDYAVDLNNGQIKTQGTADHVLKTAFLDKPPFAEVLAADSSDKGNNATVSMDEVRASPFPDIGAQATNGKAADNELKEGKLQGAVSWSVVGYYLNAMGSVWFWILVLCGFALQQLAALGTNLWINEWAFQDDRTAAAVNPWYYLAVYATICVAYAVVTFLRDMTTLWGSLRASSKIYEHLLDSVLFAKFAFFRRHPLGQITNRFSRDVGVVDQQLAAFSVSALQIAASVATVVGLILWAVPPPSLPAAVLTLLAVSAAYGAVVRLYLGAARDLKRIEAAARSPLYQLVRETLAGRVSVRGYGLYESLLAAEHAAAVDGLNGPFLLLAAAKQWLTLRVNVLSGVVLAATGAFVLSAGSGPAGYGGAVLNPGVAGLALMYAMSFTENMLWFAQIYAIIQENLTSLERIVEYTETETEPIENQDPPAGGNITATRSGSMHQGIPPDWPQRGDVRFKNLTARYGPHLEPALKDVSFQVKVGERVAIVGRTGAGKSSLALALLRGLDLDAGSTIEIDGIDLSAVPLSRLRGDSITVVPQDDSQLFFGKDTTVRQNLDPLNQNSDAEIDAALRSMNYPLDLNAPAPDLSRGQLQVASVARGLLRRSKVLILDEATASVDHAADAAIQAGLRAHAAAAGTTVLTIAHRLRTIADYDRVVVLDGGRVAEQGRVRELLLADKRDGERCDGCGKANALFRRLCEESGDFEAILNAAQ</sequence>
<dbReference type="CDD" id="cd03250">
    <property type="entry name" value="ABCC_MRP_domain1"/>
    <property type="match status" value="1"/>
</dbReference>
<dbReference type="InterPro" id="IPR017871">
    <property type="entry name" value="ABC_transporter-like_CS"/>
</dbReference>
<evidence type="ECO:0000313" key="13">
    <source>
        <dbReference type="Proteomes" id="UP001396898"/>
    </source>
</evidence>
<feature type="domain" description="ABC transmembrane type-1" evidence="11">
    <location>
        <begin position="264"/>
        <end position="558"/>
    </location>
</feature>
<dbReference type="SUPFAM" id="SSF52540">
    <property type="entry name" value="P-loop containing nucleoside triphosphate hydrolases"/>
    <property type="match status" value="2"/>
</dbReference>
<keyword evidence="6" id="KW-0067">ATP-binding</keyword>
<dbReference type="Pfam" id="PF00664">
    <property type="entry name" value="ABC_membrane"/>
    <property type="match status" value="2"/>
</dbReference>
<dbReference type="Pfam" id="PF00005">
    <property type="entry name" value="ABC_tran"/>
    <property type="match status" value="2"/>
</dbReference>
<evidence type="ECO:0000256" key="5">
    <source>
        <dbReference type="ARBA" id="ARBA00022741"/>
    </source>
</evidence>
<keyword evidence="2" id="KW-0813">Transport</keyword>
<keyword evidence="8 9" id="KW-0472">Membrane</keyword>
<protein>
    <submittedName>
        <fullName evidence="12">Uncharacterized protein</fullName>
    </submittedName>
</protein>
<gene>
    <name evidence="12" type="ORF">PG991_013580</name>
</gene>
<name>A0ABR1R6K6_9PEZI</name>
<dbReference type="InterPro" id="IPR011527">
    <property type="entry name" value="ABC1_TM_dom"/>
</dbReference>
<keyword evidence="7 9" id="KW-1133">Transmembrane helix</keyword>
<evidence type="ECO:0000256" key="9">
    <source>
        <dbReference type="SAM" id="Phobius"/>
    </source>
</evidence>
<comment type="subcellular location">
    <subcellularLocation>
        <location evidence="1">Membrane</location>
    </subcellularLocation>
</comment>
<feature type="transmembrane region" description="Helical" evidence="9">
    <location>
        <begin position="1064"/>
        <end position="1086"/>
    </location>
</feature>
<dbReference type="InterPro" id="IPR027417">
    <property type="entry name" value="P-loop_NTPase"/>
</dbReference>
<dbReference type="PROSITE" id="PS50893">
    <property type="entry name" value="ABC_TRANSPORTER_2"/>
    <property type="match status" value="2"/>
</dbReference>
<evidence type="ECO:0000256" key="3">
    <source>
        <dbReference type="ARBA" id="ARBA00022692"/>
    </source>
</evidence>
<organism evidence="12 13">
    <name type="scientific">Apiospora marii</name>
    <dbReference type="NCBI Taxonomy" id="335849"/>
    <lineage>
        <taxon>Eukaryota</taxon>
        <taxon>Fungi</taxon>
        <taxon>Dikarya</taxon>
        <taxon>Ascomycota</taxon>
        <taxon>Pezizomycotina</taxon>
        <taxon>Sordariomycetes</taxon>
        <taxon>Xylariomycetidae</taxon>
        <taxon>Amphisphaeriales</taxon>
        <taxon>Apiosporaceae</taxon>
        <taxon>Apiospora</taxon>
    </lineage>
</organism>
<dbReference type="PROSITE" id="PS50929">
    <property type="entry name" value="ABC_TM1F"/>
    <property type="match status" value="2"/>
</dbReference>
<dbReference type="InterPro" id="IPR003439">
    <property type="entry name" value="ABC_transporter-like_ATP-bd"/>
</dbReference>